<keyword evidence="12" id="KW-1185">Reference proteome</keyword>
<dbReference type="PANTHER" id="PTHR48022">
    <property type="entry name" value="PLASTIDIC GLUCOSE TRANSPORTER 4"/>
    <property type="match status" value="1"/>
</dbReference>
<dbReference type="InterPro" id="IPR050360">
    <property type="entry name" value="MFS_Sugar_Transporters"/>
</dbReference>
<feature type="transmembrane region" description="Helical" evidence="9">
    <location>
        <begin position="435"/>
        <end position="453"/>
    </location>
</feature>
<dbReference type="InterPro" id="IPR020846">
    <property type="entry name" value="MFS_dom"/>
</dbReference>
<dbReference type="Gene3D" id="1.20.1250.20">
    <property type="entry name" value="MFS general substrate transporter like domains"/>
    <property type="match status" value="1"/>
</dbReference>
<accession>A0ABR3VSC2</accession>
<evidence type="ECO:0000256" key="6">
    <source>
        <dbReference type="ARBA" id="ARBA00023136"/>
    </source>
</evidence>
<dbReference type="EMBL" id="JAZHXJ010001617">
    <property type="protein sequence ID" value="KAL1844572.1"/>
    <property type="molecule type" value="Genomic_DNA"/>
</dbReference>
<feature type="transmembrane region" description="Helical" evidence="9">
    <location>
        <begin position="74"/>
        <end position="96"/>
    </location>
</feature>
<feature type="transmembrane region" description="Helical" evidence="9">
    <location>
        <begin position="366"/>
        <end position="388"/>
    </location>
</feature>
<keyword evidence="4 9" id="KW-0812">Transmembrane</keyword>
<name>A0ABR3VSC2_9PEZI</name>
<sequence>MAVIDVSNTPLAKYWRAIRESPKGMYNGRMFFTVFVYALSGSSKGWDEGSALSITQLKSFQREFHVSPDRNPDALSNIVSLVNLGCGVGAFLSFLFNDRLGRRWALRMYAAVVVVGVLISTFSYGSLVALYFGRLITGLGIGALTVTGPMSIVEVAPRLTRGLMTLWFNIAMLSSQVIGVFVVYGTSRHVSDRLNLQWQTPFFVQTLVPTLAFVLSFFAQESPRWLCLRGRTVEAFDSLARLRGYGDEESRRDDPELLAEFDSISGPIERELAEYGKDTLLSSLRVTFGVRSNLRRVQLTIAAYILAQMSGGNSITNYLPSIFGYVGVDGSDAKLYSSGFYALTKLGCCVLASLFFVDALGRRKSLFVGITIQMFCHVYLGAFLNRLGADAHVSVGASRMAIAVIYIHALGWAVGLYSLPYLFGAELWPTRIRSFGGALSAGFHWLFLFAITKATPSLLSSMHKWGAFIFFAAWCLIALVYAFVMVPETSGRNLESMNQLFEHKWYEMRKHAYDSPVPSGKEDLEHVERGEETARTIV</sequence>
<feature type="transmembrane region" description="Helical" evidence="9">
    <location>
        <begin position="165"/>
        <end position="186"/>
    </location>
</feature>
<dbReference type="InterPro" id="IPR003663">
    <property type="entry name" value="Sugar/inositol_transpt"/>
</dbReference>
<evidence type="ECO:0000256" key="8">
    <source>
        <dbReference type="SAM" id="MobiDB-lite"/>
    </source>
</evidence>
<evidence type="ECO:0000313" key="11">
    <source>
        <dbReference type="EMBL" id="KAL1844572.1"/>
    </source>
</evidence>
<keyword evidence="6 9" id="KW-0472">Membrane</keyword>
<comment type="subcellular location">
    <subcellularLocation>
        <location evidence="1">Membrane</location>
        <topology evidence="1">Multi-pass membrane protein</topology>
    </subcellularLocation>
</comment>
<feature type="compositionally biased region" description="Basic and acidic residues" evidence="8">
    <location>
        <begin position="520"/>
        <end position="538"/>
    </location>
</feature>
<comment type="caution">
    <text evidence="11">The sequence shown here is derived from an EMBL/GenBank/DDBJ whole genome shotgun (WGS) entry which is preliminary data.</text>
</comment>
<evidence type="ECO:0000256" key="4">
    <source>
        <dbReference type="ARBA" id="ARBA00022692"/>
    </source>
</evidence>
<evidence type="ECO:0000256" key="5">
    <source>
        <dbReference type="ARBA" id="ARBA00022989"/>
    </source>
</evidence>
<feature type="transmembrane region" description="Helical" evidence="9">
    <location>
        <begin position="198"/>
        <end position="219"/>
    </location>
</feature>
<dbReference type="SUPFAM" id="SSF103473">
    <property type="entry name" value="MFS general substrate transporter"/>
    <property type="match status" value="1"/>
</dbReference>
<proteinExistence type="inferred from homology"/>
<organism evidence="11 12">
    <name type="scientific">Phialemonium thermophilum</name>
    <dbReference type="NCBI Taxonomy" id="223376"/>
    <lineage>
        <taxon>Eukaryota</taxon>
        <taxon>Fungi</taxon>
        <taxon>Dikarya</taxon>
        <taxon>Ascomycota</taxon>
        <taxon>Pezizomycotina</taxon>
        <taxon>Sordariomycetes</taxon>
        <taxon>Sordariomycetidae</taxon>
        <taxon>Cephalothecales</taxon>
        <taxon>Cephalothecaceae</taxon>
        <taxon>Phialemonium</taxon>
    </lineage>
</organism>
<comment type="similarity">
    <text evidence="2 7">Belongs to the major facilitator superfamily. Sugar transporter (TC 2.A.1.1) family.</text>
</comment>
<evidence type="ECO:0000256" key="2">
    <source>
        <dbReference type="ARBA" id="ARBA00010992"/>
    </source>
</evidence>
<evidence type="ECO:0000259" key="10">
    <source>
        <dbReference type="PROSITE" id="PS50850"/>
    </source>
</evidence>
<feature type="transmembrane region" description="Helical" evidence="9">
    <location>
        <begin position="301"/>
        <end position="319"/>
    </location>
</feature>
<dbReference type="Pfam" id="PF00083">
    <property type="entry name" value="Sugar_tr"/>
    <property type="match status" value="1"/>
</dbReference>
<feature type="region of interest" description="Disordered" evidence="8">
    <location>
        <begin position="517"/>
        <end position="538"/>
    </location>
</feature>
<evidence type="ECO:0000256" key="9">
    <source>
        <dbReference type="SAM" id="Phobius"/>
    </source>
</evidence>
<feature type="transmembrane region" description="Helical" evidence="9">
    <location>
        <begin position="400"/>
        <end position="423"/>
    </location>
</feature>
<evidence type="ECO:0000256" key="3">
    <source>
        <dbReference type="ARBA" id="ARBA00022448"/>
    </source>
</evidence>
<dbReference type="PROSITE" id="PS50850">
    <property type="entry name" value="MFS"/>
    <property type="match status" value="1"/>
</dbReference>
<feature type="domain" description="Major facilitator superfamily (MFS) profile" evidence="10">
    <location>
        <begin position="33"/>
        <end position="490"/>
    </location>
</feature>
<feature type="transmembrane region" description="Helical" evidence="9">
    <location>
        <begin position="339"/>
        <end position="359"/>
    </location>
</feature>
<evidence type="ECO:0000313" key="12">
    <source>
        <dbReference type="Proteomes" id="UP001586593"/>
    </source>
</evidence>
<gene>
    <name evidence="11" type="ORF">VTK73DRAFT_2275</name>
</gene>
<keyword evidence="3 7" id="KW-0813">Transport</keyword>
<evidence type="ECO:0000256" key="7">
    <source>
        <dbReference type="RuleBase" id="RU003346"/>
    </source>
</evidence>
<protein>
    <recommendedName>
        <fullName evidence="10">Major facilitator superfamily (MFS) profile domain-containing protein</fullName>
    </recommendedName>
</protein>
<dbReference type="InterPro" id="IPR005828">
    <property type="entry name" value="MFS_sugar_transport-like"/>
</dbReference>
<feature type="transmembrane region" description="Helical" evidence="9">
    <location>
        <begin position="108"/>
        <end position="125"/>
    </location>
</feature>
<evidence type="ECO:0000256" key="1">
    <source>
        <dbReference type="ARBA" id="ARBA00004141"/>
    </source>
</evidence>
<dbReference type="Proteomes" id="UP001586593">
    <property type="component" value="Unassembled WGS sequence"/>
</dbReference>
<dbReference type="InterPro" id="IPR036259">
    <property type="entry name" value="MFS_trans_sf"/>
</dbReference>
<feature type="transmembrane region" description="Helical" evidence="9">
    <location>
        <begin position="465"/>
        <end position="484"/>
    </location>
</feature>
<feature type="transmembrane region" description="Helical" evidence="9">
    <location>
        <begin position="131"/>
        <end position="153"/>
    </location>
</feature>
<dbReference type="PROSITE" id="PS00216">
    <property type="entry name" value="SUGAR_TRANSPORT_1"/>
    <property type="match status" value="1"/>
</dbReference>
<dbReference type="PRINTS" id="PR00171">
    <property type="entry name" value="SUGRTRNSPORT"/>
</dbReference>
<reference evidence="11 12" key="1">
    <citation type="journal article" date="2024" name="Commun. Biol.">
        <title>Comparative genomic analysis of thermophilic fungi reveals convergent evolutionary adaptations and gene losses.</title>
        <authorList>
            <person name="Steindorff A.S."/>
            <person name="Aguilar-Pontes M.V."/>
            <person name="Robinson A.J."/>
            <person name="Andreopoulos B."/>
            <person name="LaButti K."/>
            <person name="Kuo A."/>
            <person name="Mondo S."/>
            <person name="Riley R."/>
            <person name="Otillar R."/>
            <person name="Haridas S."/>
            <person name="Lipzen A."/>
            <person name="Grimwood J."/>
            <person name="Schmutz J."/>
            <person name="Clum A."/>
            <person name="Reid I.D."/>
            <person name="Moisan M.C."/>
            <person name="Butler G."/>
            <person name="Nguyen T.T.M."/>
            <person name="Dewar K."/>
            <person name="Conant G."/>
            <person name="Drula E."/>
            <person name="Henrissat B."/>
            <person name="Hansel C."/>
            <person name="Singer S."/>
            <person name="Hutchinson M.I."/>
            <person name="de Vries R.P."/>
            <person name="Natvig D.O."/>
            <person name="Powell A.J."/>
            <person name="Tsang A."/>
            <person name="Grigoriev I.V."/>
        </authorList>
    </citation>
    <scope>NUCLEOTIDE SEQUENCE [LARGE SCALE GENOMIC DNA]</scope>
    <source>
        <strain evidence="11 12">ATCC 24622</strain>
    </source>
</reference>
<dbReference type="PANTHER" id="PTHR48022:SF59">
    <property type="entry name" value="MAJOR FACILITATOR SUPERFAMILY (MFS) PROFILE DOMAIN-CONTAINING PROTEIN"/>
    <property type="match status" value="1"/>
</dbReference>
<keyword evidence="5 9" id="KW-1133">Transmembrane helix</keyword>
<dbReference type="NCBIfam" id="TIGR00879">
    <property type="entry name" value="SP"/>
    <property type="match status" value="1"/>
</dbReference>
<dbReference type="InterPro" id="IPR005829">
    <property type="entry name" value="Sugar_transporter_CS"/>
</dbReference>